<reference evidence="3 4" key="1">
    <citation type="submission" date="2021-08" db="EMBL/GenBank/DDBJ databases">
        <title>Nocardioides bacterium WL0053 sp. nov., isolated from the sediment.</title>
        <authorList>
            <person name="Wang L."/>
            <person name="Zhang D."/>
            <person name="Zhang A."/>
        </authorList>
    </citation>
    <scope>NUCLEOTIDE SEQUENCE [LARGE SCALE GENOMIC DNA]</scope>
    <source>
        <strain evidence="3 4">WL0053</strain>
    </source>
</reference>
<accession>A0ABS7RMF1</accession>
<dbReference type="Gene3D" id="3.90.70.10">
    <property type="entry name" value="Cysteine proteinases"/>
    <property type="match status" value="1"/>
</dbReference>
<dbReference type="EMBL" id="JAIEZQ010000002">
    <property type="protein sequence ID" value="MBY9075040.1"/>
    <property type="molecule type" value="Genomic_DNA"/>
</dbReference>
<dbReference type="Proteomes" id="UP000754710">
    <property type="component" value="Unassembled WGS sequence"/>
</dbReference>
<evidence type="ECO:0000256" key="1">
    <source>
        <dbReference type="SAM" id="SignalP"/>
    </source>
</evidence>
<evidence type="ECO:0000313" key="3">
    <source>
        <dbReference type="EMBL" id="MBY9075040.1"/>
    </source>
</evidence>
<dbReference type="InterPro" id="IPR039564">
    <property type="entry name" value="Peptidase_C39-like"/>
</dbReference>
<proteinExistence type="predicted"/>
<keyword evidence="4" id="KW-1185">Reference proteome</keyword>
<organism evidence="3 4">
    <name type="scientific">Nocardioides jiangsuensis</name>
    <dbReference type="NCBI Taxonomy" id="2866161"/>
    <lineage>
        <taxon>Bacteria</taxon>
        <taxon>Bacillati</taxon>
        <taxon>Actinomycetota</taxon>
        <taxon>Actinomycetes</taxon>
        <taxon>Propionibacteriales</taxon>
        <taxon>Nocardioidaceae</taxon>
        <taxon>Nocardioides</taxon>
    </lineage>
</organism>
<evidence type="ECO:0000313" key="4">
    <source>
        <dbReference type="Proteomes" id="UP000754710"/>
    </source>
</evidence>
<feature type="domain" description="Peptidase C39-like" evidence="2">
    <location>
        <begin position="223"/>
        <end position="372"/>
    </location>
</feature>
<feature type="signal peptide" evidence="1">
    <location>
        <begin position="1"/>
        <end position="21"/>
    </location>
</feature>
<gene>
    <name evidence="3" type="ORF">K1X13_09435</name>
</gene>
<dbReference type="Pfam" id="PF13529">
    <property type="entry name" value="Peptidase_C39_2"/>
    <property type="match status" value="1"/>
</dbReference>
<comment type="caution">
    <text evidence="3">The sequence shown here is derived from an EMBL/GenBank/DDBJ whole genome shotgun (WGS) entry which is preliminary data.</text>
</comment>
<name>A0ABS7RMF1_9ACTN</name>
<sequence>MAVSTALASTLVAPVTAPAAAAPPYQDTSRRIGYQQWTSTKQLDRGLANGVKVVKGSLRMAQPIGTRRYDDPFGHPTKTYDFGRWTSRWTSPGFGFTELVASWQAATPRDSWIQVEARGRSETGRLSSWDTLARWSAGDARFHRTSLGEQGDDLARVATDTWRSNYSMGFTDWQLRLTLFRRSGTTASPVVQTLGAMTSRLPEVQRVVPSTPGVARGVSLTLPRYSQMIHEGDYPQYDAGGEAWCSPTSVSMVLGYYDRLPSAAEYAWVKSPHPNRFVDHAARMTFDYEYDGAGNWPFSTAYAATHADAGFVTRLRSLREAERFIKVGIPVVASVAFAPGALDGAPIGSTHGHLMVIVGFTESGDVIVNDPAAARNKGVRRTYDRGQFENAWLTTAGEYGAAGGLVYVIRDAAHPLPATRTQNW</sequence>
<evidence type="ECO:0000259" key="2">
    <source>
        <dbReference type="Pfam" id="PF13529"/>
    </source>
</evidence>
<keyword evidence="1" id="KW-0732">Signal</keyword>
<protein>
    <submittedName>
        <fullName evidence="3">C39 family peptidase</fullName>
    </submittedName>
</protein>
<feature type="chain" id="PRO_5047016771" evidence="1">
    <location>
        <begin position="22"/>
        <end position="424"/>
    </location>
</feature>